<dbReference type="VEuPathDB" id="FungiDB:FOC4_g10003206"/>
<organism evidence="2 3">
    <name type="scientific">Fusarium oxysporum</name>
    <name type="common">Fusarium vascular wilt</name>
    <dbReference type="NCBI Taxonomy" id="5507"/>
    <lineage>
        <taxon>Eukaryota</taxon>
        <taxon>Fungi</taxon>
        <taxon>Dikarya</taxon>
        <taxon>Ascomycota</taxon>
        <taxon>Pezizomycotina</taxon>
        <taxon>Sordariomycetes</taxon>
        <taxon>Hypocreomycetidae</taxon>
        <taxon>Hypocreales</taxon>
        <taxon>Nectriaceae</taxon>
        <taxon>Fusarium</taxon>
        <taxon>Fusarium oxysporum species complex</taxon>
    </lineage>
</organism>
<evidence type="ECO:0000313" key="2">
    <source>
        <dbReference type="EMBL" id="SCO76081.1"/>
    </source>
</evidence>
<dbReference type="Proteomes" id="UP000219369">
    <property type="component" value="Unassembled WGS sequence"/>
</dbReference>
<dbReference type="AlphaFoldDB" id="A0A2H3SIY3"/>
<dbReference type="VEuPathDB" id="FungiDB:FOXG_16840"/>
<sequence length="636" mass="72116">MDPISVTSNAISYVVWLITTAILFRNYVKGREGLLDRQKWKNSVRLGPSGKRFHGACDIALAGESRWQYLWDDEVEPVPQGETTHHLPPQDDQGIRLVVIEAGSDGSEDTFPVATGFMQLSREWQQASPDVSYHVTTYETAWPVKATRFIRVWEGNQKRCALIKCDTYARKRPSDGFPDFYSAKQISIELKLLDASYIAVRSKDNWKQLFLLQFHQACLKLFIKFLNALETDEIDNADDAATDPSLAELRQWNLKTITKRSYEYRDLAEMGRKLISTTECLIDVARSISPVVDSPVHANRFMAIDMELRGFCREANEQLQKFSDRLDHDLKYLELARNINQTRGVQQLTLLATIFLPLSLAAGVLSMQTRFKDLGTLLYDFFGVVVLLAAIVLIIMIMMSLVSVVNELDTAPTMDFLEGLSGSFLHLILCRDHRPQRPLNIEDRPDIHLPPTYLENAIGALNSRGDFTHEAWQKCQTKLEELRDEQAEPGVFPVLDAVENAFREVVVDLKDVSELKNDAEQDISVLLRPELDVRVIDTFRTELVEADEILFGGATNENGEVIERFMGIDKLYTEVLPQLETFLAVQNNAGIMIMMILEIIKLQQVVEESGEGQWLQPLKDTLGEALYEQIVQAGAV</sequence>
<name>A0A2H3SIY3_FUSOX</name>
<dbReference type="VEuPathDB" id="FungiDB:FOC1_g10002142"/>
<protein>
    <submittedName>
        <fullName evidence="2">Uncharacterized protein</fullName>
    </submittedName>
</protein>
<keyword evidence="1" id="KW-1133">Transmembrane helix</keyword>
<dbReference type="EMBL" id="FMJY01000001">
    <property type="protein sequence ID" value="SCO76081.1"/>
    <property type="molecule type" value="Genomic_DNA"/>
</dbReference>
<dbReference type="VEuPathDB" id="FungiDB:FOMG_16645"/>
<evidence type="ECO:0000313" key="3">
    <source>
        <dbReference type="Proteomes" id="UP000219369"/>
    </source>
</evidence>
<accession>A0A2H3SIY3</accession>
<dbReference type="Gene3D" id="1.20.58.340">
    <property type="entry name" value="Magnesium transport protein CorA, transmembrane region"/>
    <property type="match status" value="1"/>
</dbReference>
<dbReference type="VEuPathDB" id="FungiDB:FOIG_15777"/>
<proteinExistence type="predicted"/>
<dbReference type="VEuPathDB" id="FungiDB:FOMG_16644"/>
<dbReference type="VEuPathDB" id="FungiDB:FOZG_12964"/>
<evidence type="ECO:0000256" key="1">
    <source>
        <dbReference type="SAM" id="Phobius"/>
    </source>
</evidence>
<dbReference type="VEuPathDB" id="FungiDB:FOZG_12965"/>
<dbReference type="VEuPathDB" id="FungiDB:FOC1_g10002140"/>
<feature type="transmembrane region" description="Helical" evidence="1">
    <location>
        <begin position="381"/>
        <end position="405"/>
    </location>
</feature>
<reference evidence="3" key="1">
    <citation type="submission" date="2016-09" db="EMBL/GenBank/DDBJ databases">
        <authorList>
            <person name="Guldener U."/>
        </authorList>
    </citation>
    <scope>NUCLEOTIDE SEQUENCE [LARGE SCALE GENOMIC DNA]</scope>
    <source>
        <strain evidence="3">V64-1</strain>
    </source>
</reference>
<gene>
    <name evidence="2" type="ORF">FRV6_00293</name>
</gene>
<dbReference type="VEuPathDB" id="FungiDB:FOC4_g10003207"/>
<dbReference type="OrthoDB" id="3231000at2759"/>
<dbReference type="VEuPathDB" id="FungiDB:HZS61_006999"/>
<dbReference type="VEuPathDB" id="FungiDB:FOIG_15776"/>
<dbReference type="VEuPathDB" id="FungiDB:FOXG_22607"/>
<feature type="transmembrane region" description="Helical" evidence="1">
    <location>
        <begin position="348"/>
        <end position="369"/>
    </location>
</feature>
<keyword evidence="1" id="KW-0812">Transmembrane</keyword>
<keyword evidence="1" id="KW-0472">Membrane</keyword>
<feature type="transmembrane region" description="Helical" evidence="1">
    <location>
        <begin position="6"/>
        <end position="28"/>
    </location>
</feature>